<reference evidence="2 3" key="1">
    <citation type="journal article" date="2012" name="ISME J.">
        <title>Nitrification expanded: discovery, physiology and genomics of a nitrite-oxidizing bacterium from the phylum Chloroflexi.</title>
        <authorList>
            <person name="Sorokin D.Y."/>
            <person name="Lucker S."/>
            <person name="Vejmelkova D."/>
            <person name="Kostrikina N.A."/>
            <person name="Kleerebezem R."/>
            <person name="Rijpstra W.I."/>
            <person name="Damste J.S."/>
            <person name="Le Paslier D."/>
            <person name="Muyzer G."/>
            <person name="Wagner M."/>
            <person name="van Loosdrecht M.C."/>
            <person name="Daims H."/>
        </authorList>
    </citation>
    <scope>NUCLEOTIDE SEQUENCE [LARGE SCALE GENOMIC DNA]</scope>
    <source>
        <strain evidence="3">none</strain>
    </source>
</reference>
<gene>
    <name evidence="2" type="ORF">NITHO_1550012</name>
</gene>
<evidence type="ECO:0000256" key="1">
    <source>
        <dbReference type="SAM" id="MobiDB-lite"/>
    </source>
</evidence>
<feature type="region of interest" description="Disordered" evidence="1">
    <location>
        <begin position="1"/>
        <end position="117"/>
    </location>
</feature>
<evidence type="ECO:0000313" key="3">
    <source>
        <dbReference type="Proteomes" id="UP000004221"/>
    </source>
</evidence>
<feature type="compositionally biased region" description="Polar residues" evidence="1">
    <location>
        <begin position="31"/>
        <end position="42"/>
    </location>
</feature>
<evidence type="ECO:0000313" key="2">
    <source>
        <dbReference type="EMBL" id="CCF82773.1"/>
    </source>
</evidence>
<keyword evidence="3" id="KW-1185">Reference proteome</keyword>
<dbReference type="Proteomes" id="UP000004221">
    <property type="component" value="Unassembled WGS sequence"/>
</dbReference>
<feature type="compositionally biased region" description="Gly residues" evidence="1">
    <location>
        <begin position="1"/>
        <end position="19"/>
    </location>
</feature>
<proteinExistence type="predicted"/>
<name>I4EDL1_9BACT</name>
<organism evidence="2 3">
    <name type="scientific">Nitrolancea hollandica Lb</name>
    <dbReference type="NCBI Taxonomy" id="1129897"/>
    <lineage>
        <taxon>Bacteria</taxon>
        <taxon>Pseudomonadati</taxon>
        <taxon>Thermomicrobiota</taxon>
        <taxon>Thermomicrobia</taxon>
        <taxon>Sphaerobacterales</taxon>
        <taxon>Sphaerobacterineae</taxon>
        <taxon>Sphaerobacteraceae</taxon>
        <taxon>Nitrolancea</taxon>
    </lineage>
</organism>
<comment type="caution">
    <text evidence="2">The sequence shown here is derived from an EMBL/GenBank/DDBJ whole genome shotgun (WGS) entry which is preliminary data.</text>
</comment>
<sequence length="117" mass="12202">MGDGDGVGVGVDDGDGVAGEGSVCVDGLSVQPDSTPASSTMRRSLFMNNPFGRTPLRSPARNTILQRPHTRPLTASHMRSGERKHTTGNDVKTRPIEGPANEMANAGLLPMPRGHGG</sequence>
<protein>
    <submittedName>
        <fullName evidence="2">Uncharacterized protein</fullName>
    </submittedName>
</protein>
<accession>I4EDL1</accession>
<dbReference type="EMBL" id="CAGS01000063">
    <property type="protein sequence ID" value="CCF82773.1"/>
    <property type="molecule type" value="Genomic_DNA"/>
</dbReference>
<dbReference type="AlphaFoldDB" id="I4EDL1"/>
<feature type="compositionally biased region" description="Basic and acidic residues" evidence="1">
    <location>
        <begin position="79"/>
        <end position="95"/>
    </location>
</feature>